<sequence>MSLTRKRHRPTMPFLAFVVISFVATLAPLQSAQAGKLSWLDEIVQEVVLEAKAGGRVAAGAEATATRSAGRLFAHEADEGLEIVARRYDDLARVGRRVDQPSEALLRTKFARLLPHDPEAARTFSALAPAEKRLVVEMGETAQRLARRYPDQAETMIRRLGTEGLSAVRVYGDDVAEVLAKEGPESLGVLRKTGRGGWTFFTDTVLPHKKKLLAAGVLGAFLADPDQFVDYAGRATEFAVQEFAKAGVQLASALGGGAARGLESTIGQALATYGLNAPLLRKLGMVAAGLVVVLAVMVILGLPTRWLFRPLTWPIRLVRNRKRSARAV</sequence>
<keyword evidence="1" id="KW-0812">Transmembrane</keyword>
<keyword evidence="1" id="KW-1133">Transmembrane helix</keyword>
<protein>
    <submittedName>
        <fullName evidence="3">Uncharacterized protein</fullName>
    </submittedName>
</protein>
<feature type="signal peptide" evidence="2">
    <location>
        <begin position="1"/>
        <end position="26"/>
    </location>
</feature>
<evidence type="ECO:0000256" key="1">
    <source>
        <dbReference type="SAM" id="Phobius"/>
    </source>
</evidence>
<name>A0AAU7CKT8_9BACT</name>
<gene>
    <name evidence="3" type="ORF">V5E97_07720</name>
</gene>
<accession>A0AAU7CKT8</accession>
<evidence type="ECO:0000313" key="3">
    <source>
        <dbReference type="EMBL" id="XBH05909.1"/>
    </source>
</evidence>
<feature type="transmembrane region" description="Helical" evidence="1">
    <location>
        <begin position="283"/>
        <end position="302"/>
    </location>
</feature>
<proteinExistence type="predicted"/>
<evidence type="ECO:0000256" key="2">
    <source>
        <dbReference type="SAM" id="SignalP"/>
    </source>
</evidence>
<dbReference type="AlphaFoldDB" id="A0AAU7CKT8"/>
<keyword evidence="1" id="KW-0472">Membrane</keyword>
<dbReference type="RefSeq" id="WP_406698759.1">
    <property type="nucleotide sequence ID" value="NZ_CP155447.1"/>
</dbReference>
<reference evidence="3" key="1">
    <citation type="submission" date="2024-05" db="EMBL/GenBank/DDBJ databases">
        <title>Planctomycetes of the genus Singulisphaera possess chitinolytic capabilities.</title>
        <authorList>
            <person name="Ivanova A."/>
        </authorList>
    </citation>
    <scope>NUCLEOTIDE SEQUENCE</scope>
    <source>
        <strain evidence="3">Ch08T</strain>
    </source>
</reference>
<dbReference type="EMBL" id="CP155447">
    <property type="protein sequence ID" value="XBH05909.1"/>
    <property type="molecule type" value="Genomic_DNA"/>
</dbReference>
<feature type="chain" id="PRO_5043447909" evidence="2">
    <location>
        <begin position="27"/>
        <end position="328"/>
    </location>
</feature>
<keyword evidence="2" id="KW-0732">Signal</keyword>
<organism evidence="3">
    <name type="scientific">Singulisphaera sp. Ch08</name>
    <dbReference type="NCBI Taxonomy" id="3120278"/>
    <lineage>
        <taxon>Bacteria</taxon>
        <taxon>Pseudomonadati</taxon>
        <taxon>Planctomycetota</taxon>
        <taxon>Planctomycetia</taxon>
        <taxon>Isosphaerales</taxon>
        <taxon>Isosphaeraceae</taxon>
        <taxon>Singulisphaera</taxon>
    </lineage>
</organism>